<sequence>MGLISNNIKASQLKPGDHIYSYRRAHTYSHHGIYVGENRVIHFTRTKIETSKKLSIIRRIYPRKPCEECNYNLSTDKGVVKTCLNCFLKKHRLFRFKYNVSMACCLVKKSGSCSTSSPFTPEKVIQRATEMFERTGKLGFGDYHPIENNCESFVFYCTTSSRKSMQGNSFKALVEAVYQTTTDGEHDSIKAIGVSIVKKFFKNKAQMINDDQREKGEITDQEEEEEEE</sequence>
<dbReference type="PANTHER" id="PTHR46137:SF4">
    <property type="entry name" value="PROTEIN LEAD-SENSITIVE 1"/>
    <property type="match status" value="1"/>
</dbReference>
<proteinExistence type="predicted"/>
<evidence type="ECO:0000259" key="2">
    <source>
        <dbReference type="PROSITE" id="PS51934"/>
    </source>
</evidence>
<dbReference type="Pfam" id="PF04970">
    <property type="entry name" value="LRAT"/>
    <property type="match status" value="1"/>
</dbReference>
<name>A0A7J6HX20_CANSA</name>
<evidence type="ECO:0000313" key="3">
    <source>
        <dbReference type="EMBL" id="KAF4398940.1"/>
    </source>
</evidence>
<dbReference type="Gene3D" id="3.90.1720.10">
    <property type="entry name" value="endopeptidase domain like (from Nostoc punctiforme)"/>
    <property type="match status" value="1"/>
</dbReference>
<evidence type="ECO:0000256" key="1">
    <source>
        <dbReference type="SAM" id="MobiDB-lite"/>
    </source>
</evidence>
<evidence type="ECO:0000313" key="4">
    <source>
        <dbReference type="Proteomes" id="UP000583929"/>
    </source>
</evidence>
<protein>
    <recommendedName>
        <fullName evidence="2">LRAT domain-containing protein</fullName>
    </recommendedName>
</protein>
<dbReference type="AlphaFoldDB" id="A0A7J6HX20"/>
<keyword evidence="4" id="KW-1185">Reference proteome</keyword>
<dbReference type="EMBL" id="JAATIQ010000022">
    <property type="protein sequence ID" value="KAF4398940.1"/>
    <property type="molecule type" value="Genomic_DNA"/>
</dbReference>
<comment type="caution">
    <text evidence="3">The sequence shown here is derived from an EMBL/GenBank/DDBJ whole genome shotgun (WGS) entry which is preliminary data.</text>
</comment>
<feature type="domain" description="LRAT" evidence="2">
    <location>
        <begin position="20"/>
        <end position="166"/>
    </location>
</feature>
<dbReference type="InterPro" id="IPR007053">
    <property type="entry name" value="LRAT_dom"/>
</dbReference>
<dbReference type="PROSITE" id="PS51934">
    <property type="entry name" value="LRAT"/>
    <property type="match status" value="1"/>
</dbReference>
<dbReference type="InterPro" id="IPR038765">
    <property type="entry name" value="Papain-like_cys_pep_sf"/>
</dbReference>
<organism evidence="3 4">
    <name type="scientific">Cannabis sativa</name>
    <name type="common">Hemp</name>
    <name type="synonym">Marijuana</name>
    <dbReference type="NCBI Taxonomy" id="3483"/>
    <lineage>
        <taxon>Eukaryota</taxon>
        <taxon>Viridiplantae</taxon>
        <taxon>Streptophyta</taxon>
        <taxon>Embryophyta</taxon>
        <taxon>Tracheophyta</taxon>
        <taxon>Spermatophyta</taxon>
        <taxon>Magnoliopsida</taxon>
        <taxon>eudicotyledons</taxon>
        <taxon>Gunneridae</taxon>
        <taxon>Pentapetalae</taxon>
        <taxon>rosids</taxon>
        <taxon>fabids</taxon>
        <taxon>Rosales</taxon>
        <taxon>Cannabaceae</taxon>
        <taxon>Cannabis</taxon>
    </lineage>
</organism>
<gene>
    <name evidence="3" type="ORF">G4B88_023534</name>
</gene>
<dbReference type="PANTHER" id="PTHR46137">
    <property type="entry name" value="OS05G0310600 PROTEIN"/>
    <property type="match status" value="1"/>
</dbReference>
<feature type="region of interest" description="Disordered" evidence="1">
    <location>
        <begin position="209"/>
        <end position="228"/>
    </location>
</feature>
<reference evidence="3 4" key="1">
    <citation type="journal article" date="2020" name="bioRxiv">
        <title>Sequence and annotation of 42 cannabis genomes reveals extensive copy number variation in cannabinoid synthesis and pathogen resistance genes.</title>
        <authorList>
            <person name="Mckernan K.J."/>
            <person name="Helbert Y."/>
            <person name="Kane L.T."/>
            <person name="Ebling H."/>
            <person name="Zhang L."/>
            <person name="Liu B."/>
            <person name="Eaton Z."/>
            <person name="Mclaughlin S."/>
            <person name="Kingan S."/>
            <person name="Baybayan P."/>
            <person name="Concepcion G."/>
            <person name="Jordan M."/>
            <person name="Riva A."/>
            <person name="Barbazuk W."/>
            <person name="Harkins T."/>
        </authorList>
    </citation>
    <scope>NUCLEOTIDE SEQUENCE [LARGE SCALE GENOMIC DNA]</scope>
    <source>
        <strain evidence="4">cv. Jamaican Lion 4</strain>
        <tissue evidence="3">Leaf</tissue>
    </source>
</reference>
<feature type="compositionally biased region" description="Acidic residues" evidence="1">
    <location>
        <begin position="219"/>
        <end position="228"/>
    </location>
</feature>
<dbReference type="Proteomes" id="UP000583929">
    <property type="component" value="Unassembled WGS sequence"/>
</dbReference>
<accession>A0A7J6HX20</accession>
<dbReference type="SUPFAM" id="SSF54001">
    <property type="entry name" value="Cysteine proteinases"/>
    <property type="match status" value="1"/>
</dbReference>